<keyword evidence="2" id="KW-1185">Reference proteome</keyword>
<dbReference type="AlphaFoldDB" id="A0A8J2SVR3"/>
<accession>A0A8J2SVR3</accession>
<evidence type="ECO:0000313" key="1">
    <source>
        <dbReference type="EMBL" id="CAH0378335.1"/>
    </source>
</evidence>
<organism evidence="1 2">
    <name type="scientific">Pelagomonas calceolata</name>
    <dbReference type="NCBI Taxonomy" id="35677"/>
    <lineage>
        <taxon>Eukaryota</taxon>
        <taxon>Sar</taxon>
        <taxon>Stramenopiles</taxon>
        <taxon>Ochrophyta</taxon>
        <taxon>Pelagophyceae</taxon>
        <taxon>Pelagomonadales</taxon>
        <taxon>Pelagomonadaceae</taxon>
        <taxon>Pelagomonas</taxon>
    </lineage>
</organism>
<dbReference type="Proteomes" id="UP000789595">
    <property type="component" value="Unassembled WGS sequence"/>
</dbReference>
<proteinExistence type="predicted"/>
<name>A0A8J2SVR3_9STRA</name>
<dbReference type="EMBL" id="CAKKNE010000005">
    <property type="protein sequence ID" value="CAH0378335.1"/>
    <property type="molecule type" value="Genomic_DNA"/>
</dbReference>
<sequence length="291" mass="32200">MPAKVNPLTLEKWTPSDDETLQSVMAGKLPDVFRGSQPKPQPVPTPAAQWTAMAAHISAILDQTQDKRRFILHYPQQAPFQVAVMFDIAEPVKKCPAGVGDEGAPLLVARYRKHDPGWAPDEAKEAVVDFYKRQRDGFIREEAAVVQPGESIVGLEAPSKECVEECLRRFEANAELLDSSFTDRFSDSPARRRVKPTFIAARAVDLSKLGNGAYVELKDMKTAGYDGIRGLILARAENHPDRWAVAPIHKKHKKTVAALKHERPLAIKDSSLVVVDASEDEDSEDDVEDAD</sequence>
<protein>
    <submittedName>
        <fullName evidence="1">Uncharacterized protein</fullName>
    </submittedName>
</protein>
<evidence type="ECO:0000313" key="2">
    <source>
        <dbReference type="Proteomes" id="UP000789595"/>
    </source>
</evidence>
<gene>
    <name evidence="1" type="ORF">PECAL_5P28460</name>
</gene>
<comment type="caution">
    <text evidence="1">The sequence shown here is derived from an EMBL/GenBank/DDBJ whole genome shotgun (WGS) entry which is preliminary data.</text>
</comment>
<reference evidence="1" key="1">
    <citation type="submission" date="2021-11" db="EMBL/GenBank/DDBJ databases">
        <authorList>
            <consortium name="Genoscope - CEA"/>
            <person name="William W."/>
        </authorList>
    </citation>
    <scope>NUCLEOTIDE SEQUENCE</scope>
</reference>